<dbReference type="AlphaFoldDB" id="A0A7W4I636"/>
<dbReference type="SUPFAM" id="SSF52172">
    <property type="entry name" value="CheY-like"/>
    <property type="match status" value="1"/>
</dbReference>
<keyword evidence="1 2" id="KW-0597">Phosphoprotein</keyword>
<dbReference type="PROSITE" id="PS50110">
    <property type="entry name" value="RESPONSE_REGULATORY"/>
    <property type="match status" value="1"/>
</dbReference>
<dbReference type="Gene3D" id="3.40.50.2300">
    <property type="match status" value="1"/>
</dbReference>
<dbReference type="GO" id="GO:0000160">
    <property type="term" value="P:phosphorelay signal transduction system"/>
    <property type="evidence" value="ECO:0007669"/>
    <property type="project" value="InterPro"/>
</dbReference>
<dbReference type="InterPro" id="IPR011006">
    <property type="entry name" value="CheY-like_superfamily"/>
</dbReference>
<dbReference type="PANTHER" id="PTHR44591:SF3">
    <property type="entry name" value="RESPONSE REGULATORY DOMAIN-CONTAINING PROTEIN"/>
    <property type="match status" value="1"/>
</dbReference>
<accession>A0A7W4I636</accession>
<organism evidence="4 5">
    <name type="scientific">Gluconacetobacter diazotrophicus</name>
    <name type="common">Acetobacter diazotrophicus</name>
    <dbReference type="NCBI Taxonomy" id="33996"/>
    <lineage>
        <taxon>Bacteria</taxon>
        <taxon>Pseudomonadati</taxon>
        <taxon>Pseudomonadota</taxon>
        <taxon>Alphaproteobacteria</taxon>
        <taxon>Acetobacterales</taxon>
        <taxon>Acetobacteraceae</taxon>
        <taxon>Gluconacetobacter</taxon>
    </lineage>
</organism>
<evidence type="ECO:0000313" key="4">
    <source>
        <dbReference type="EMBL" id="MBB2156949.1"/>
    </source>
</evidence>
<protein>
    <submittedName>
        <fullName evidence="4">Response regulator</fullName>
    </submittedName>
</protein>
<evidence type="ECO:0000259" key="3">
    <source>
        <dbReference type="PROSITE" id="PS50110"/>
    </source>
</evidence>
<dbReference type="InterPro" id="IPR001789">
    <property type="entry name" value="Sig_transdc_resp-reg_receiver"/>
</dbReference>
<comment type="caution">
    <text evidence="4">The sequence shown here is derived from an EMBL/GenBank/DDBJ whole genome shotgun (WGS) entry which is preliminary data.</text>
</comment>
<dbReference type="SMART" id="SM00448">
    <property type="entry name" value="REC"/>
    <property type="match status" value="1"/>
</dbReference>
<dbReference type="Proteomes" id="UP000550787">
    <property type="component" value="Unassembled WGS sequence"/>
</dbReference>
<feature type="modified residue" description="4-aspartylphosphate" evidence="2">
    <location>
        <position position="62"/>
    </location>
</feature>
<gene>
    <name evidence="4" type="ORF">HLH33_11615</name>
</gene>
<evidence type="ECO:0000256" key="2">
    <source>
        <dbReference type="PROSITE-ProRule" id="PRU00169"/>
    </source>
</evidence>
<name>A0A7W4I636_GLUDI</name>
<feature type="domain" description="Response regulatory" evidence="3">
    <location>
        <begin position="11"/>
        <end position="125"/>
    </location>
</feature>
<proteinExistence type="predicted"/>
<dbReference type="RefSeq" id="WP_183115986.1">
    <property type="nucleotide sequence ID" value="NZ_JABEQG010000021.1"/>
</dbReference>
<dbReference type="InterPro" id="IPR050595">
    <property type="entry name" value="Bact_response_regulator"/>
</dbReference>
<evidence type="ECO:0000313" key="5">
    <source>
        <dbReference type="Proteomes" id="UP000550787"/>
    </source>
</evidence>
<evidence type="ECO:0000256" key="1">
    <source>
        <dbReference type="ARBA" id="ARBA00022553"/>
    </source>
</evidence>
<dbReference type="PANTHER" id="PTHR44591">
    <property type="entry name" value="STRESS RESPONSE REGULATOR PROTEIN 1"/>
    <property type="match status" value="1"/>
</dbReference>
<dbReference type="EMBL" id="JABEQG010000021">
    <property type="protein sequence ID" value="MBB2156949.1"/>
    <property type="molecule type" value="Genomic_DNA"/>
</dbReference>
<sequence>MARYSPHIPPRIVIAEDEVLTRLAVATELRDNGFEVREASNAEEALTVLECTTTHIDALFTDIDMPGSMNGLELALRARQSRPRLGVLVTSGKHMISDDFVLTRSRFVPKPYDISEIPRILDDLIEP</sequence>
<dbReference type="Pfam" id="PF00072">
    <property type="entry name" value="Response_reg"/>
    <property type="match status" value="1"/>
</dbReference>
<reference evidence="4 5" key="1">
    <citation type="submission" date="2020-04" db="EMBL/GenBank/DDBJ databases">
        <title>Description of novel Gluconacetobacter.</title>
        <authorList>
            <person name="Sombolestani A."/>
        </authorList>
    </citation>
    <scope>NUCLEOTIDE SEQUENCE [LARGE SCALE GENOMIC DNA]</scope>
    <source>
        <strain evidence="4 5">LMG 7603</strain>
    </source>
</reference>